<evidence type="ECO:0000313" key="3">
    <source>
        <dbReference type="Proteomes" id="UP000182658"/>
    </source>
</evidence>
<proteinExistence type="predicted"/>
<dbReference type="AlphaFoldDB" id="A0A1J7IX75"/>
<feature type="compositionally biased region" description="Basic and acidic residues" evidence="1">
    <location>
        <begin position="91"/>
        <end position="101"/>
    </location>
</feature>
<dbReference type="InParanoid" id="A0A1J7IX75"/>
<feature type="region of interest" description="Disordered" evidence="1">
    <location>
        <begin position="1"/>
        <end position="150"/>
    </location>
</feature>
<accession>A0A1J7IX75</accession>
<organism evidence="2 3">
    <name type="scientific">Coniochaeta ligniaria NRRL 30616</name>
    <dbReference type="NCBI Taxonomy" id="1408157"/>
    <lineage>
        <taxon>Eukaryota</taxon>
        <taxon>Fungi</taxon>
        <taxon>Dikarya</taxon>
        <taxon>Ascomycota</taxon>
        <taxon>Pezizomycotina</taxon>
        <taxon>Sordariomycetes</taxon>
        <taxon>Sordariomycetidae</taxon>
        <taxon>Coniochaetales</taxon>
        <taxon>Coniochaetaceae</taxon>
        <taxon>Coniochaeta</taxon>
    </lineage>
</organism>
<dbReference type="Proteomes" id="UP000182658">
    <property type="component" value="Unassembled WGS sequence"/>
</dbReference>
<name>A0A1J7IX75_9PEZI</name>
<feature type="compositionally biased region" description="Polar residues" evidence="1">
    <location>
        <begin position="119"/>
        <end position="150"/>
    </location>
</feature>
<keyword evidence="3" id="KW-1185">Reference proteome</keyword>
<dbReference type="EMBL" id="KV875140">
    <property type="protein sequence ID" value="OIW22192.1"/>
    <property type="molecule type" value="Genomic_DNA"/>
</dbReference>
<sequence length="170" mass="18440">MALTPSSEGDTTSDVASSDVVGGSLSEDSSLTGWSHGAELVLVPMNEQSAAPPRASAHNLSPPREPSSPRYSPADRNDDFEIARHRQLPRRGHEIKPENGRQRSFGALTPAGPQYPTYPYNSSLPRETGSPFETQRQTGSSFESMPQTSRATAARLISLILHNQTRKALE</sequence>
<feature type="compositionally biased region" description="Low complexity" evidence="1">
    <location>
        <begin position="9"/>
        <end position="24"/>
    </location>
</feature>
<feature type="compositionally biased region" description="Basic and acidic residues" evidence="1">
    <location>
        <begin position="73"/>
        <end position="84"/>
    </location>
</feature>
<evidence type="ECO:0000313" key="2">
    <source>
        <dbReference type="EMBL" id="OIW22192.1"/>
    </source>
</evidence>
<evidence type="ECO:0000256" key="1">
    <source>
        <dbReference type="SAM" id="MobiDB-lite"/>
    </source>
</evidence>
<reference evidence="2 3" key="1">
    <citation type="submission" date="2016-10" db="EMBL/GenBank/DDBJ databases">
        <title>Draft genome sequence of Coniochaeta ligniaria NRRL30616, a lignocellulolytic fungus for bioabatement of inhibitors in plant biomass hydrolysates.</title>
        <authorList>
            <consortium name="DOE Joint Genome Institute"/>
            <person name="Jimenez D.J."/>
            <person name="Hector R.E."/>
            <person name="Riley R."/>
            <person name="Sun H."/>
            <person name="Grigoriev I.V."/>
            <person name="Van Elsas J.D."/>
            <person name="Nichols N.N."/>
        </authorList>
    </citation>
    <scope>NUCLEOTIDE SEQUENCE [LARGE SCALE GENOMIC DNA]</scope>
    <source>
        <strain evidence="2 3">NRRL 30616</strain>
    </source>
</reference>
<protein>
    <submittedName>
        <fullName evidence="2">Uncharacterized protein</fullName>
    </submittedName>
</protein>
<gene>
    <name evidence="2" type="ORF">CONLIGDRAFT_650739</name>
</gene>